<organism evidence="2">
    <name type="scientific">Solanum chacoense</name>
    <name type="common">Chaco potato</name>
    <dbReference type="NCBI Taxonomy" id="4108"/>
    <lineage>
        <taxon>Eukaryota</taxon>
        <taxon>Viridiplantae</taxon>
        <taxon>Streptophyta</taxon>
        <taxon>Embryophyta</taxon>
        <taxon>Tracheophyta</taxon>
        <taxon>Spermatophyta</taxon>
        <taxon>Magnoliopsida</taxon>
        <taxon>eudicotyledons</taxon>
        <taxon>Gunneridae</taxon>
        <taxon>Pentapetalae</taxon>
        <taxon>asterids</taxon>
        <taxon>lamiids</taxon>
        <taxon>Solanales</taxon>
        <taxon>Solanaceae</taxon>
        <taxon>Solanoideae</taxon>
        <taxon>Solaneae</taxon>
        <taxon>Solanum</taxon>
    </lineage>
</organism>
<name>A0A0V0IM46_SOLCH</name>
<feature type="region of interest" description="Disordered" evidence="1">
    <location>
        <begin position="71"/>
        <end position="90"/>
    </location>
</feature>
<protein>
    <submittedName>
        <fullName evidence="2">Putative ovule protein</fullName>
    </submittedName>
</protein>
<reference evidence="2" key="1">
    <citation type="submission" date="2015-12" db="EMBL/GenBank/DDBJ databases">
        <title>Gene expression during late stages of embryo sac development: a critical building block for successful pollen-pistil interactions.</title>
        <authorList>
            <person name="Liu Y."/>
            <person name="Joly V."/>
            <person name="Sabar M."/>
            <person name="Matton D.P."/>
        </authorList>
    </citation>
    <scope>NUCLEOTIDE SEQUENCE</scope>
</reference>
<accession>A0A0V0IM46</accession>
<dbReference type="EMBL" id="GEDG01004720">
    <property type="protein sequence ID" value="JAP33714.1"/>
    <property type="molecule type" value="Transcribed_RNA"/>
</dbReference>
<sequence length="161" mass="18017">MGCTIHQPNPTKFFRNLDSMRGIHSESCGLKTNMLPNWKRHSGLNGIDGTTIRGRLDEILTEVNTLTKIRESNQAHKTSLETPGPEPKVPLDQNQYSGANNAGGNLIRARLLRMLTEVDLLNLKAPKLVKPSHNSPEHLENRSHPSQQVTTTVKKLRERGK</sequence>
<feature type="compositionally biased region" description="Polar residues" evidence="1">
    <location>
        <begin position="144"/>
        <end position="153"/>
    </location>
</feature>
<proteinExistence type="predicted"/>
<feature type="region of interest" description="Disordered" evidence="1">
    <location>
        <begin position="128"/>
        <end position="161"/>
    </location>
</feature>
<dbReference type="AlphaFoldDB" id="A0A0V0IM46"/>
<evidence type="ECO:0000256" key="1">
    <source>
        <dbReference type="SAM" id="MobiDB-lite"/>
    </source>
</evidence>
<evidence type="ECO:0000313" key="2">
    <source>
        <dbReference type="EMBL" id="JAP33714.1"/>
    </source>
</evidence>